<dbReference type="InterPro" id="IPR036514">
    <property type="entry name" value="SGNH_hydro_sf"/>
</dbReference>
<dbReference type="InterPro" id="IPR008265">
    <property type="entry name" value="Lipase_GDSL_AS"/>
</dbReference>
<dbReference type="AlphaFoldDB" id="A0A6A6NEU7"/>
<dbReference type="PROSITE" id="PS01098">
    <property type="entry name" value="LIPASE_GDSL_SER"/>
    <property type="match status" value="1"/>
</dbReference>
<feature type="chain" id="PRO_5025598811" evidence="3">
    <location>
        <begin position="26"/>
        <end position="738"/>
    </location>
</feature>
<evidence type="ECO:0000256" key="1">
    <source>
        <dbReference type="ARBA" id="ARBA00008668"/>
    </source>
</evidence>
<dbReference type="PANTHER" id="PTHR45966:SF1">
    <property type="entry name" value="GDSL ESTERASE_LIPASE 1-RELATED"/>
    <property type="match status" value="1"/>
</dbReference>
<protein>
    <submittedName>
        <fullName evidence="4">Uncharacterized protein</fullName>
    </submittedName>
</protein>
<comment type="similarity">
    <text evidence="1">Belongs to the 'GDSL' lipolytic enzyme family.</text>
</comment>
<evidence type="ECO:0000313" key="5">
    <source>
        <dbReference type="Proteomes" id="UP000467840"/>
    </source>
</evidence>
<dbReference type="EMBL" id="JAAGAX010000002">
    <property type="protein sequence ID" value="KAF2323669.1"/>
    <property type="molecule type" value="Genomic_DNA"/>
</dbReference>
<organism evidence="4 5">
    <name type="scientific">Hevea brasiliensis</name>
    <name type="common">Para rubber tree</name>
    <name type="synonym">Siphonia brasiliensis</name>
    <dbReference type="NCBI Taxonomy" id="3981"/>
    <lineage>
        <taxon>Eukaryota</taxon>
        <taxon>Viridiplantae</taxon>
        <taxon>Streptophyta</taxon>
        <taxon>Embryophyta</taxon>
        <taxon>Tracheophyta</taxon>
        <taxon>Spermatophyta</taxon>
        <taxon>Magnoliopsida</taxon>
        <taxon>eudicotyledons</taxon>
        <taxon>Gunneridae</taxon>
        <taxon>Pentapetalae</taxon>
        <taxon>rosids</taxon>
        <taxon>fabids</taxon>
        <taxon>Malpighiales</taxon>
        <taxon>Euphorbiaceae</taxon>
        <taxon>Crotonoideae</taxon>
        <taxon>Micrandreae</taxon>
        <taxon>Hevea</taxon>
    </lineage>
</organism>
<proteinExistence type="inferred from homology"/>
<evidence type="ECO:0000256" key="2">
    <source>
        <dbReference type="ARBA" id="ARBA00022729"/>
    </source>
</evidence>
<dbReference type="CDD" id="cd01837">
    <property type="entry name" value="SGNH_plant_lipase_like"/>
    <property type="match status" value="2"/>
</dbReference>
<dbReference type="GO" id="GO:0006629">
    <property type="term" value="P:lipid metabolic process"/>
    <property type="evidence" value="ECO:0007669"/>
    <property type="project" value="InterPro"/>
</dbReference>
<dbReference type="Pfam" id="PF00657">
    <property type="entry name" value="Lipase_GDSL"/>
    <property type="match status" value="2"/>
</dbReference>
<sequence>MESSSFGFFLLVFCVSLLIPARTQTLPHYHVALFIFGDSLFDVGNNNYLKNAIGLANFWPYGETFFKHPTGRFSDGRLISDFIAEYLKLPLIPPYLQPGIQFTDGVNFASGGAGALVETHQGNEGRVIDLKTQVLYLKNVKKHIKQQLGDAETRTLLSKAIYLISIGGNDYIAPPSEFESFPKEEFVGMVIGNLTSVIKDIYKVGGRKFAFVSMGAFDCSPNMRALKQDKGGCDEEVTALAKLHNKVLPDVLKELQGQLKEFKYINFDFYTTLKEELITLQNMEANVACCGAGPFRGTLSSCGISKDYEVCEDVSEYLFFDSVHPTEKAYKQLAKLIWSGGYNVSWPYNLKTLIEPGNHQYTNGVNFASGGAGALVETHQGMVIDLKTQLSSRKWRSSQTDIWSPENSLALFIFGDSLFDAGNNNYLKNASSRADVWPYGEKFCKYPTGRFSDGRLIPDFIAEWLKLPLLPPYLQPGNHDYVYGVNFTSAGAGALVETRQGTVIDLNTQLSYFKDVNEKLRQQLSDAETYNKLIFKALHLFSVGGNDYAVYVTSNSTVFHSFSKEEYVGIVIGNLTSVIKEIYKNGGRRFGFVNIGPYGCAPFTRALNTSGGCLEEVTALIKLHNRALSKVLKDLQEELKGFEYSVLDFYTSLSKRMNKPSQYGFKVGKVACCGSGPFRGILDCGVKHEYELCDDPTEYLFFDSARLTEKAYNQLARLFWSGSRDVTWPYNLKTLLKA</sequence>
<gene>
    <name evidence="4" type="ORF">GH714_036562</name>
</gene>
<keyword evidence="5" id="KW-1185">Reference proteome</keyword>
<dbReference type="Gene3D" id="3.40.50.1110">
    <property type="entry name" value="SGNH hydrolase"/>
    <property type="match status" value="2"/>
</dbReference>
<dbReference type="GO" id="GO:0016298">
    <property type="term" value="F:lipase activity"/>
    <property type="evidence" value="ECO:0007669"/>
    <property type="project" value="InterPro"/>
</dbReference>
<reference evidence="4 5" key="1">
    <citation type="journal article" date="2020" name="Mol. Plant">
        <title>The Chromosome-Based Rubber Tree Genome Provides New Insights into Spurge Genome Evolution and Rubber Biosynthesis.</title>
        <authorList>
            <person name="Liu J."/>
            <person name="Shi C."/>
            <person name="Shi C.C."/>
            <person name="Li W."/>
            <person name="Zhang Q.J."/>
            <person name="Zhang Y."/>
            <person name="Li K."/>
            <person name="Lu H.F."/>
            <person name="Shi C."/>
            <person name="Zhu S.T."/>
            <person name="Xiao Z.Y."/>
            <person name="Nan H."/>
            <person name="Yue Y."/>
            <person name="Zhu X.G."/>
            <person name="Wu Y."/>
            <person name="Hong X.N."/>
            <person name="Fan G.Y."/>
            <person name="Tong Y."/>
            <person name="Zhang D."/>
            <person name="Mao C.L."/>
            <person name="Liu Y.L."/>
            <person name="Hao S.J."/>
            <person name="Liu W.Q."/>
            <person name="Lv M.Q."/>
            <person name="Zhang H.B."/>
            <person name="Liu Y."/>
            <person name="Hu-Tang G.R."/>
            <person name="Wang J.P."/>
            <person name="Wang J.H."/>
            <person name="Sun Y.H."/>
            <person name="Ni S.B."/>
            <person name="Chen W.B."/>
            <person name="Zhang X.C."/>
            <person name="Jiao Y.N."/>
            <person name="Eichler E.E."/>
            <person name="Li G.H."/>
            <person name="Liu X."/>
            <person name="Gao L.Z."/>
        </authorList>
    </citation>
    <scope>NUCLEOTIDE SEQUENCE [LARGE SCALE GENOMIC DNA]</scope>
    <source>
        <strain evidence="5">cv. GT1</strain>
        <tissue evidence="4">Leaf</tissue>
    </source>
</reference>
<dbReference type="SUPFAM" id="SSF52266">
    <property type="entry name" value="SGNH hydrolase"/>
    <property type="match status" value="1"/>
</dbReference>
<dbReference type="InterPro" id="IPR035669">
    <property type="entry name" value="SGNH_plant_lipase-like"/>
</dbReference>
<dbReference type="Proteomes" id="UP000467840">
    <property type="component" value="Chromosome 11"/>
</dbReference>
<dbReference type="InterPro" id="IPR001087">
    <property type="entry name" value="GDSL"/>
</dbReference>
<accession>A0A6A6NEU7</accession>
<dbReference type="InterPro" id="IPR044552">
    <property type="entry name" value="GLIP1-5/GLL25"/>
</dbReference>
<name>A0A6A6NEU7_HEVBR</name>
<feature type="signal peptide" evidence="3">
    <location>
        <begin position="1"/>
        <end position="25"/>
    </location>
</feature>
<keyword evidence="2 3" id="KW-0732">Signal</keyword>
<evidence type="ECO:0000256" key="3">
    <source>
        <dbReference type="SAM" id="SignalP"/>
    </source>
</evidence>
<dbReference type="FunFam" id="3.40.50.1110:FF:000003">
    <property type="entry name" value="GDSL esterase/lipase APG"/>
    <property type="match status" value="2"/>
</dbReference>
<comment type="caution">
    <text evidence="4">The sequence shown here is derived from an EMBL/GenBank/DDBJ whole genome shotgun (WGS) entry which is preliminary data.</text>
</comment>
<evidence type="ECO:0000313" key="4">
    <source>
        <dbReference type="EMBL" id="KAF2323669.1"/>
    </source>
</evidence>
<dbReference type="PANTHER" id="PTHR45966">
    <property type="entry name" value="GDSL-LIKE LIPASE/ACYLHYDROLASE"/>
    <property type="match status" value="1"/>
</dbReference>